<keyword evidence="1" id="KW-0805">Transcription regulation</keyword>
<dbReference type="PANTHER" id="PTHR33164:SF64">
    <property type="entry name" value="TRANSCRIPTIONAL REGULATOR SLYA"/>
    <property type="match status" value="1"/>
</dbReference>
<dbReference type="PROSITE" id="PS50995">
    <property type="entry name" value="HTH_MARR_2"/>
    <property type="match status" value="1"/>
</dbReference>
<dbReference type="InterPro" id="IPR039422">
    <property type="entry name" value="MarR/SlyA-like"/>
</dbReference>
<dbReference type="GO" id="GO:0006950">
    <property type="term" value="P:response to stress"/>
    <property type="evidence" value="ECO:0007669"/>
    <property type="project" value="TreeGrafter"/>
</dbReference>
<dbReference type="GO" id="GO:0003700">
    <property type="term" value="F:DNA-binding transcription factor activity"/>
    <property type="evidence" value="ECO:0007669"/>
    <property type="project" value="InterPro"/>
</dbReference>
<evidence type="ECO:0000256" key="1">
    <source>
        <dbReference type="ARBA" id="ARBA00023015"/>
    </source>
</evidence>
<evidence type="ECO:0000256" key="2">
    <source>
        <dbReference type="ARBA" id="ARBA00023125"/>
    </source>
</evidence>
<accession>A0A0F9Y8B6</accession>
<evidence type="ECO:0000313" key="5">
    <source>
        <dbReference type="EMBL" id="KKO08207.1"/>
    </source>
</evidence>
<dbReference type="InterPro" id="IPR036390">
    <property type="entry name" value="WH_DNA-bd_sf"/>
</dbReference>
<dbReference type="PRINTS" id="PR00598">
    <property type="entry name" value="HTHMARR"/>
</dbReference>
<dbReference type="InterPro" id="IPR000835">
    <property type="entry name" value="HTH_MarR-typ"/>
</dbReference>
<gene>
    <name evidence="5" type="ORF">LCGC14_0049020</name>
</gene>
<sequence length="163" mass="18218">MSALNTAILPLHETLKPSMGAAMGRVHRLWRSALNQALGELDMTEARLAVMMHLDKVGEGCTQQALASELAIEMPSLTRTLNQLEEKKLIERRRDAADGRVHCLWFTAAGREQVCMLEAHIAEVRKDIYQGLTDQQLDAFAEVLISMEHNVRALLGNQQEVSE</sequence>
<dbReference type="Pfam" id="PF12802">
    <property type="entry name" value="MarR_2"/>
    <property type="match status" value="1"/>
</dbReference>
<keyword evidence="3" id="KW-0804">Transcription</keyword>
<proteinExistence type="predicted"/>
<dbReference type="SMART" id="SM00347">
    <property type="entry name" value="HTH_MARR"/>
    <property type="match status" value="1"/>
</dbReference>
<reference evidence="5" key="1">
    <citation type="journal article" date="2015" name="Nature">
        <title>Complex archaea that bridge the gap between prokaryotes and eukaryotes.</title>
        <authorList>
            <person name="Spang A."/>
            <person name="Saw J.H."/>
            <person name="Jorgensen S.L."/>
            <person name="Zaremba-Niedzwiedzka K."/>
            <person name="Martijn J."/>
            <person name="Lind A.E."/>
            <person name="van Eijk R."/>
            <person name="Schleper C."/>
            <person name="Guy L."/>
            <person name="Ettema T.J."/>
        </authorList>
    </citation>
    <scope>NUCLEOTIDE SEQUENCE</scope>
</reference>
<organism evidence="5">
    <name type="scientific">marine sediment metagenome</name>
    <dbReference type="NCBI Taxonomy" id="412755"/>
    <lineage>
        <taxon>unclassified sequences</taxon>
        <taxon>metagenomes</taxon>
        <taxon>ecological metagenomes</taxon>
    </lineage>
</organism>
<dbReference type="PANTHER" id="PTHR33164">
    <property type="entry name" value="TRANSCRIPTIONAL REGULATOR, MARR FAMILY"/>
    <property type="match status" value="1"/>
</dbReference>
<dbReference type="EMBL" id="LAZR01000010">
    <property type="protein sequence ID" value="KKO08207.1"/>
    <property type="molecule type" value="Genomic_DNA"/>
</dbReference>
<dbReference type="SUPFAM" id="SSF46785">
    <property type="entry name" value="Winged helix' DNA-binding domain"/>
    <property type="match status" value="1"/>
</dbReference>
<comment type="caution">
    <text evidence="5">The sequence shown here is derived from an EMBL/GenBank/DDBJ whole genome shotgun (WGS) entry which is preliminary data.</text>
</comment>
<dbReference type="Gene3D" id="1.10.10.10">
    <property type="entry name" value="Winged helix-like DNA-binding domain superfamily/Winged helix DNA-binding domain"/>
    <property type="match status" value="1"/>
</dbReference>
<keyword evidence="2" id="KW-0238">DNA-binding</keyword>
<feature type="domain" description="HTH marR-type" evidence="4">
    <location>
        <begin position="16"/>
        <end position="149"/>
    </location>
</feature>
<dbReference type="GO" id="GO:0003677">
    <property type="term" value="F:DNA binding"/>
    <property type="evidence" value="ECO:0007669"/>
    <property type="project" value="UniProtKB-KW"/>
</dbReference>
<evidence type="ECO:0000256" key="3">
    <source>
        <dbReference type="ARBA" id="ARBA00023163"/>
    </source>
</evidence>
<protein>
    <recommendedName>
        <fullName evidence="4">HTH marR-type domain-containing protein</fullName>
    </recommendedName>
</protein>
<dbReference type="InterPro" id="IPR036388">
    <property type="entry name" value="WH-like_DNA-bd_sf"/>
</dbReference>
<dbReference type="AlphaFoldDB" id="A0A0F9Y8B6"/>
<name>A0A0F9Y8B6_9ZZZZ</name>
<evidence type="ECO:0000259" key="4">
    <source>
        <dbReference type="PROSITE" id="PS50995"/>
    </source>
</evidence>